<name>A0A8S5M021_9CAUD</name>
<reference evidence="2" key="1">
    <citation type="journal article" date="2021" name="Proc. Natl. Acad. Sci. U.S.A.">
        <title>A Catalog of Tens of Thousands of Viruses from Human Metagenomes Reveals Hidden Associations with Chronic Diseases.</title>
        <authorList>
            <person name="Tisza M.J."/>
            <person name="Buck C.B."/>
        </authorList>
    </citation>
    <scope>NUCLEOTIDE SEQUENCE</scope>
    <source>
        <strain evidence="2">CtM7c3</strain>
    </source>
</reference>
<feature type="transmembrane region" description="Helical" evidence="1">
    <location>
        <begin position="27"/>
        <end position="51"/>
    </location>
</feature>
<accession>A0A8S5M021</accession>
<protein>
    <submittedName>
        <fullName evidence="2">Uncharacterized protein</fullName>
    </submittedName>
</protein>
<organism evidence="2">
    <name type="scientific">Siphoviridae sp. ctM7c3</name>
    <dbReference type="NCBI Taxonomy" id="2826257"/>
    <lineage>
        <taxon>Viruses</taxon>
        <taxon>Duplodnaviria</taxon>
        <taxon>Heunggongvirae</taxon>
        <taxon>Uroviricota</taxon>
        <taxon>Caudoviricetes</taxon>
    </lineage>
</organism>
<dbReference type="EMBL" id="BK014785">
    <property type="protein sequence ID" value="DAD75550.1"/>
    <property type="molecule type" value="Genomic_DNA"/>
</dbReference>
<evidence type="ECO:0000313" key="2">
    <source>
        <dbReference type="EMBL" id="DAD75550.1"/>
    </source>
</evidence>
<sequence>MLRGTLRLQLGQYSSSPESCCPHSGQVMIAMIVPLFVLLPPALSPGGFHILRLDIQMHVRYNTYTQSNKRAASNKFVQIIIFMILFCWSYNFLCNLHNSALLTLRKTEKCWKLPFVPPNRDRACDIIQI</sequence>
<proteinExistence type="predicted"/>
<keyword evidence="1" id="KW-0812">Transmembrane</keyword>
<feature type="transmembrane region" description="Helical" evidence="1">
    <location>
        <begin position="72"/>
        <end position="93"/>
    </location>
</feature>
<keyword evidence="1" id="KW-1133">Transmembrane helix</keyword>
<keyword evidence="1" id="KW-0472">Membrane</keyword>
<evidence type="ECO:0000256" key="1">
    <source>
        <dbReference type="SAM" id="Phobius"/>
    </source>
</evidence>